<dbReference type="RefSeq" id="WP_382401767.1">
    <property type="nucleotide sequence ID" value="NZ_JBHSWH010000001.1"/>
</dbReference>
<dbReference type="InterPro" id="IPR013249">
    <property type="entry name" value="RNA_pol_sigma70_r4_t2"/>
</dbReference>
<evidence type="ECO:0000256" key="4">
    <source>
        <dbReference type="ARBA" id="ARBA00023082"/>
    </source>
</evidence>
<dbReference type="Gene3D" id="3.10.450.50">
    <property type="match status" value="1"/>
</dbReference>
<dbReference type="Gene3D" id="1.10.10.10">
    <property type="entry name" value="Winged helix-like DNA-binding domain superfamily/Winged helix DNA-binding domain"/>
    <property type="match status" value="1"/>
</dbReference>
<protein>
    <submittedName>
        <fullName evidence="8">Sigma-70 family RNA polymerase sigma factor</fullName>
    </submittedName>
</protein>
<comment type="subunit">
    <text evidence="2">Interacts transiently with the RNA polymerase catalytic core formed by RpoA, RpoB, RpoC and RpoZ (2 alpha, 1 beta, 1 beta' and 1 omega subunit) to form the RNA polymerase holoenzyme that can initiate transcription.</text>
</comment>
<evidence type="ECO:0000313" key="8">
    <source>
        <dbReference type="EMBL" id="MFC6706068.1"/>
    </source>
</evidence>
<accession>A0ABW2AGS9</accession>
<name>A0ABW2AGS9_9MICO</name>
<evidence type="ECO:0000259" key="6">
    <source>
        <dbReference type="Pfam" id="PF04542"/>
    </source>
</evidence>
<gene>
    <name evidence="8" type="ORF">ACFQDH_12550</name>
</gene>
<dbReference type="Proteomes" id="UP001596298">
    <property type="component" value="Unassembled WGS sequence"/>
</dbReference>
<organism evidence="8 9">
    <name type="scientific">Flexivirga alba</name>
    <dbReference type="NCBI Taxonomy" id="702742"/>
    <lineage>
        <taxon>Bacteria</taxon>
        <taxon>Bacillati</taxon>
        <taxon>Actinomycetota</taxon>
        <taxon>Actinomycetes</taxon>
        <taxon>Micrococcales</taxon>
        <taxon>Dermacoccaceae</taxon>
        <taxon>Flexivirga</taxon>
    </lineage>
</organism>
<dbReference type="InterPro" id="IPR052704">
    <property type="entry name" value="ECF_Sigma-70_Domain"/>
</dbReference>
<evidence type="ECO:0000313" key="9">
    <source>
        <dbReference type="Proteomes" id="UP001596298"/>
    </source>
</evidence>
<keyword evidence="3" id="KW-0805">Transcription regulation</keyword>
<dbReference type="InterPro" id="IPR013325">
    <property type="entry name" value="RNA_pol_sigma_r2"/>
</dbReference>
<dbReference type="SUPFAM" id="SSF54427">
    <property type="entry name" value="NTF2-like"/>
    <property type="match status" value="1"/>
</dbReference>
<dbReference type="PANTHER" id="PTHR30173">
    <property type="entry name" value="SIGMA 19 FACTOR"/>
    <property type="match status" value="1"/>
</dbReference>
<evidence type="ECO:0000259" key="7">
    <source>
        <dbReference type="Pfam" id="PF08281"/>
    </source>
</evidence>
<keyword evidence="9" id="KW-1185">Reference proteome</keyword>
<evidence type="ECO:0000256" key="3">
    <source>
        <dbReference type="ARBA" id="ARBA00023015"/>
    </source>
</evidence>
<dbReference type="NCBIfam" id="TIGR02937">
    <property type="entry name" value="sigma70-ECF"/>
    <property type="match status" value="1"/>
</dbReference>
<comment type="similarity">
    <text evidence="1">Belongs to the sigma-70 factor family. ECF subfamily.</text>
</comment>
<dbReference type="EMBL" id="JBHSWH010000001">
    <property type="protein sequence ID" value="MFC6706068.1"/>
    <property type="molecule type" value="Genomic_DNA"/>
</dbReference>
<keyword evidence="5" id="KW-0804">Transcription</keyword>
<feature type="domain" description="RNA polymerase sigma factor 70 region 4 type 2" evidence="7">
    <location>
        <begin position="133"/>
        <end position="181"/>
    </location>
</feature>
<reference evidence="9" key="1">
    <citation type="journal article" date="2019" name="Int. J. Syst. Evol. Microbiol.">
        <title>The Global Catalogue of Microorganisms (GCM) 10K type strain sequencing project: providing services to taxonomists for standard genome sequencing and annotation.</title>
        <authorList>
            <consortium name="The Broad Institute Genomics Platform"/>
            <consortium name="The Broad Institute Genome Sequencing Center for Infectious Disease"/>
            <person name="Wu L."/>
            <person name="Ma J."/>
        </authorList>
    </citation>
    <scope>NUCLEOTIDE SEQUENCE [LARGE SCALE GENOMIC DNA]</scope>
    <source>
        <strain evidence="9">CCUG 58127</strain>
    </source>
</reference>
<dbReference type="SUPFAM" id="SSF88659">
    <property type="entry name" value="Sigma3 and sigma4 domains of RNA polymerase sigma factors"/>
    <property type="match status" value="1"/>
</dbReference>
<evidence type="ECO:0000256" key="5">
    <source>
        <dbReference type="ARBA" id="ARBA00023163"/>
    </source>
</evidence>
<dbReference type="InterPro" id="IPR036388">
    <property type="entry name" value="WH-like_DNA-bd_sf"/>
</dbReference>
<dbReference type="Gene3D" id="1.10.1740.10">
    <property type="match status" value="1"/>
</dbReference>
<evidence type="ECO:0000256" key="2">
    <source>
        <dbReference type="ARBA" id="ARBA00011344"/>
    </source>
</evidence>
<feature type="domain" description="RNA polymerase sigma-70 region 2" evidence="6">
    <location>
        <begin position="12"/>
        <end position="75"/>
    </location>
</feature>
<dbReference type="InterPro" id="IPR032710">
    <property type="entry name" value="NTF2-like_dom_sf"/>
</dbReference>
<dbReference type="Pfam" id="PF08281">
    <property type="entry name" value="Sigma70_r4_2"/>
    <property type="match status" value="1"/>
</dbReference>
<sequence length="330" mass="35587">MSNDQEWLAERFEQNRAYLREVGYRLLGSRVDAEDAVQETWLRLSRSDAAAIRNLTAWLTTVVSRVCLDRLRDRAAHPEQPLSVEVPALTLAADLEDAGAAALSRRVTEPPATRTADPAERAVLADSVGIALVVVLDTLSPDERVALVLHDTFGLPFDQIAQLLDISPVTARQLASRGRRRVRAVEPSRSTPAPRAQRAVVDAFFAAAHDGDFEALVELLHPHAVLRADGGGQRAEVSAIIHGRDAIARRAAMFDRPGAMLLPVLANGLPAVVVLERAASVSVMAFTVALSTAMDARIRRVDILLDPERLARLDPGLLSVAGTGIPAVTL</sequence>
<dbReference type="SUPFAM" id="SSF88946">
    <property type="entry name" value="Sigma2 domain of RNA polymerase sigma factors"/>
    <property type="match status" value="1"/>
</dbReference>
<dbReference type="InterPro" id="IPR007627">
    <property type="entry name" value="RNA_pol_sigma70_r2"/>
</dbReference>
<dbReference type="InterPro" id="IPR013324">
    <property type="entry name" value="RNA_pol_sigma_r3/r4-like"/>
</dbReference>
<dbReference type="Pfam" id="PF04542">
    <property type="entry name" value="Sigma70_r2"/>
    <property type="match status" value="1"/>
</dbReference>
<keyword evidence="4" id="KW-0731">Sigma factor</keyword>
<evidence type="ECO:0000256" key="1">
    <source>
        <dbReference type="ARBA" id="ARBA00010641"/>
    </source>
</evidence>
<proteinExistence type="inferred from homology"/>
<dbReference type="InterPro" id="IPR014284">
    <property type="entry name" value="RNA_pol_sigma-70_dom"/>
</dbReference>
<dbReference type="PANTHER" id="PTHR30173:SF43">
    <property type="entry name" value="ECF RNA POLYMERASE SIGMA FACTOR SIGI-RELATED"/>
    <property type="match status" value="1"/>
</dbReference>
<comment type="caution">
    <text evidence="8">The sequence shown here is derived from an EMBL/GenBank/DDBJ whole genome shotgun (WGS) entry which is preliminary data.</text>
</comment>